<sequence>MLFLEYLSAQNLTFIKHSLVASNLKHVLWNVTVNEFNGFVLPGSSDSKSVVIMTDISSLDSSLPWHWIIEYLSSFKQVDTSVLHDLIERSPDLPDDLVKHAKERFALRRLEELFHPLDRFNCDVIPDSRISFDLSKSCEDVLKCILLESCKSSASLENTRPELLRWNIYPFIMHKRATMPKCALEELKDTILNRSGPEAAVLKEISGLVHDINNQPHGVTVHNDHPDAFAARCGLRGRSSNVEAVPEKSNMVPPVLREGSRKSQHDLSKRNLLPSKRCSSSLATENLEGLHIYNKDGLLGAGNLPFNAKKLNQSILLANRQRLLKDANDMVGQSSSKIVSANGMQQNTNPSVAKADTFRQERG</sequence>
<dbReference type="PANTHER" id="PTHR47863:SF4">
    <property type="entry name" value="RING_FYVE_PHD ZINC FINGER SUPERFAMILY PROTEIN"/>
    <property type="match status" value="1"/>
</dbReference>
<dbReference type="PANTHER" id="PTHR47863">
    <property type="entry name" value="RING/FYVE/PHD ZINC FINGER SUPERFAMILY PROTEIN"/>
    <property type="match status" value="1"/>
</dbReference>
<dbReference type="AlphaFoldDB" id="A0AAV5HS51"/>
<evidence type="ECO:0000256" key="1">
    <source>
        <dbReference type="SAM" id="MobiDB-lite"/>
    </source>
</evidence>
<protein>
    <submittedName>
        <fullName evidence="2">Uncharacterized protein</fullName>
    </submittedName>
</protein>
<dbReference type="Proteomes" id="UP001054252">
    <property type="component" value="Unassembled WGS sequence"/>
</dbReference>
<evidence type="ECO:0000313" key="2">
    <source>
        <dbReference type="EMBL" id="GKU88588.1"/>
    </source>
</evidence>
<keyword evidence="3" id="KW-1185">Reference proteome</keyword>
<comment type="caution">
    <text evidence="2">The sequence shown here is derived from an EMBL/GenBank/DDBJ whole genome shotgun (WGS) entry which is preliminary data.</text>
</comment>
<feature type="region of interest" description="Disordered" evidence="1">
    <location>
        <begin position="339"/>
        <end position="363"/>
    </location>
</feature>
<dbReference type="EMBL" id="BPVZ01000002">
    <property type="protein sequence ID" value="GKU88588.1"/>
    <property type="molecule type" value="Genomic_DNA"/>
</dbReference>
<feature type="compositionally biased region" description="Polar residues" evidence="1">
    <location>
        <begin position="339"/>
        <end position="351"/>
    </location>
</feature>
<feature type="region of interest" description="Disordered" evidence="1">
    <location>
        <begin position="248"/>
        <end position="268"/>
    </location>
</feature>
<gene>
    <name evidence="2" type="ORF">SLEP1_g2834</name>
</gene>
<feature type="compositionally biased region" description="Basic and acidic residues" evidence="1">
    <location>
        <begin position="258"/>
        <end position="268"/>
    </location>
</feature>
<proteinExistence type="predicted"/>
<reference evidence="2 3" key="1">
    <citation type="journal article" date="2021" name="Commun. Biol.">
        <title>The genome of Shorea leprosula (Dipterocarpaceae) highlights the ecological relevance of drought in aseasonal tropical rainforests.</title>
        <authorList>
            <person name="Ng K.K.S."/>
            <person name="Kobayashi M.J."/>
            <person name="Fawcett J.A."/>
            <person name="Hatakeyama M."/>
            <person name="Paape T."/>
            <person name="Ng C.H."/>
            <person name="Ang C.C."/>
            <person name="Tnah L.H."/>
            <person name="Lee C.T."/>
            <person name="Nishiyama T."/>
            <person name="Sese J."/>
            <person name="O'Brien M.J."/>
            <person name="Copetti D."/>
            <person name="Mohd Noor M.I."/>
            <person name="Ong R.C."/>
            <person name="Putra M."/>
            <person name="Sireger I.Z."/>
            <person name="Indrioko S."/>
            <person name="Kosugi Y."/>
            <person name="Izuno A."/>
            <person name="Isagi Y."/>
            <person name="Lee S.L."/>
            <person name="Shimizu K.K."/>
        </authorList>
    </citation>
    <scope>NUCLEOTIDE SEQUENCE [LARGE SCALE GENOMIC DNA]</scope>
    <source>
        <strain evidence="2">214</strain>
    </source>
</reference>
<name>A0AAV5HS51_9ROSI</name>
<evidence type="ECO:0000313" key="3">
    <source>
        <dbReference type="Proteomes" id="UP001054252"/>
    </source>
</evidence>
<organism evidence="2 3">
    <name type="scientific">Rubroshorea leprosula</name>
    <dbReference type="NCBI Taxonomy" id="152421"/>
    <lineage>
        <taxon>Eukaryota</taxon>
        <taxon>Viridiplantae</taxon>
        <taxon>Streptophyta</taxon>
        <taxon>Embryophyta</taxon>
        <taxon>Tracheophyta</taxon>
        <taxon>Spermatophyta</taxon>
        <taxon>Magnoliopsida</taxon>
        <taxon>eudicotyledons</taxon>
        <taxon>Gunneridae</taxon>
        <taxon>Pentapetalae</taxon>
        <taxon>rosids</taxon>
        <taxon>malvids</taxon>
        <taxon>Malvales</taxon>
        <taxon>Dipterocarpaceae</taxon>
        <taxon>Rubroshorea</taxon>
    </lineage>
</organism>
<accession>A0AAV5HS51</accession>